<dbReference type="InterPro" id="IPR029787">
    <property type="entry name" value="Nucleotide_cyclase"/>
</dbReference>
<dbReference type="Pfam" id="PF07695">
    <property type="entry name" value="7TMR-DISM_7TM"/>
    <property type="match status" value="1"/>
</dbReference>
<dbReference type="Pfam" id="PF07696">
    <property type="entry name" value="7TMR-DISMED2"/>
    <property type="match status" value="1"/>
</dbReference>
<dbReference type="Pfam" id="PF00563">
    <property type="entry name" value="EAL"/>
    <property type="match status" value="1"/>
</dbReference>
<feature type="transmembrane region" description="Helical" evidence="1">
    <location>
        <begin position="225"/>
        <end position="244"/>
    </location>
</feature>
<dbReference type="PANTHER" id="PTHR44757:SF4">
    <property type="entry name" value="DIGUANYLATE CYCLASE DGCE-RELATED"/>
    <property type="match status" value="1"/>
</dbReference>
<keyword evidence="1" id="KW-0472">Membrane</keyword>
<name>A0ABV6B7G0_9GAMM</name>
<feature type="transmembrane region" description="Helical" evidence="1">
    <location>
        <begin position="366"/>
        <end position="387"/>
    </location>
</feature>
<evidence type="ECO:0000259" key="3">
    <source>
        <dbReference type="PROSITE" id="PS50112"/>
    </source>
</evidence>
<dbReference type="InterPro" id="IPR035965">
    <property type="entry name" value="PAS-like_dom_sf"/>
</dbReference>
<evidence type="ECO:0000259" key="5">
    <source>
        <dbReference type="PROSITE" id="PS50883"/>
    </source>
</evidence>
<feature type="signal peptide" evidence="2">
    <location>
        <begin position="1"/>
        <end position="23"/>
    </location>
</feature>
<dbReference type="Proteomes" id="UP001589813">
    <property type="component" value="Unassembled WGS sequence"/>
</dbReference>
<dbReference type="PANTHER" id="PTHR44757">
    <property type="entry name" value="DIGUANYLATE CYCLASE DGCP"/>
    <property type="match status" value="1"/>
</dbReference>
<comment type="caution">
    <text evidence="7">The sequence shown here is derived from an EMBL/GenBank/DDBJ whole genome shotgun (WGS) entry which is preliminary data.</text>
</comment>
<dbReference type="SUPFAM" id="SSF141868">
    <property type="entry name" value="EAL domain-like"/>
    <property type="match status" value="1"/>
</dbReference>
<dbReference type="Gene3D" id="3.30.70.270">
    <property type="match status" value="1"/>
</dbReference>
<evidence type="ECO:0000313" key="8">
    <source>
        <dbReference type="Proteomes" id="UP001589813"/>
    </source>
</evidence>
<dbReference type="SMART" id="SM00052">
    <property type="entry name" value="EAL"/>
    <property type="match status" value="1"/>
</dbReference>
<feature type="transmembrane region" description="Helical" evidence="1">
    <location>
        <begin position="256"/>
        <end position="276"/>
    </location>
</feature>
<dbReference type="PROSITE" id="PS50887">
    <property type="entry name" value="GGDEF"/>
    <property type="match status" value="1"/>
</dbReference>
<evidence type="ECO:0000256" key="2">
    <source>
        <dbReference type="SAM" id="SignalP"/>
    </source>
</evidence>
<reference evidence="7 8" key="1">
    <citation type="submission" date="2024-09" db="EMBL/GenBank/DDBJ databases">
        <authorList>
            <person name="Sun Q."/>
            <person name="Mori K."/>
        </authorList>
    </citation>
    <scope>NUCLEOTIDE SEQUENCE [LARGE SCALE GENOMIC DNA]</scope>
    <source>
        <strain evidence="7 8">KCTC 23315</strain>
    </source>
</reference>
<evidence type="ECO:0000259" key="4">
    <source>
        <dbReference type="PROSITE" id="PS50113"/>
    </source>
</evidence>
<dbReference type="InterPro" id="IPR011623">
    <property type="entry name" value="7TMR_DISM_rcpt_extracell_dom1"/>
</dbReference>
<dbReference type="Pfam" id="PF13426">
    <property type="entry name" value="PAS_9"/>
    <property type="match status" value="1"/>
</dbReference>
<dbReference type="Pfam" id="PF00990">
    <property type="entry name" value="GGDEF"/>
    <property type="match status" value="1"/>
</dbReference>
<dbReference type="InterPro" id="IPR052155">
    <property type="entry name" value="Biofilm_reg_signaling"/>
</dbReference>
<dbReference type="InterPro" id="IPR001633">
    <property type="entry name" value="EAL_dom"/>
</dbReference>
<keyword evidence="2" id="KW-0732">Signal</keyword>
<evidence type="ECO:0000256" key="1">
    <source>
        <dbReference type="SAM" id="Phobius"/>
    </source>
</evidence>
<feature type="domain" description="PAC" evidence="4">
    <location>
        <begin position="482"/>
        <end position="533"/>
    </location>
</feature>
<feature type="transmembrane region" description="Helical" evidence="1">
    <location>
        <begin position="283"/>
        <end position="301"/>
    </location>
</feature>
<keyword evidence="1" id="KW-0812">Transmembrane</keyword>
<sequence>MRQRFFLFCWLLLSGWFSPAALAFHAETIRIDPALKQQSLFPNLYYQQVDPNVGVEDIVFEPARLHAFVPLDQPNQALRSYPEAVWFLARLHYSGQQPGTVVLNYESINADRVEFYLYDRQSHELSLINRSGTEFPFSERMLQARSFAVTLNFKADQELDLLVKVQDGAVIPSNLQLFSAEEFGLQLLQRQISDGLILGILLVMALYNAMLYLNVREPLYCHFSGFFFSFSLMVSILNGAGFAMVWPEYPELNPSVFYVAGGACMLFLTLLTNAIVQNQQRWLLWLNLASSAALLFTPLYAPRSIQLDLLLIVVCQVMLTNLLQAVRYGFSGLPLARTFAIGWLLFFVASAVLLLTEFGYLDHLHLWQWLLVLSVICSMLLMSYSLAQRLQSASIQSAEAHQQTIRSLQQYYDIYHNAVEGLFSTTLDGHLLSANRALLNILGYQELSQMEVDVQKHGMGRYYANPDDRLQMVRQLQHISNQSFELRGLRADGAPFWALMSARLSRNAQGEAFIHGSLVDITEQKVAHEQLAYLASHDPLTGLYNRHHFLVLAQQAWQRRQLEQQTSAVLFIDIDQFKLVNTTCDHAAGDALLKQISDQLKRALGQTGSLARIGGDEFGVLLPGKTAQEAFSIAYSLLDVVKEFRFFWQDSLFSISVSIGLTEITLDDLSAEQTLKKADSACFVAKEKGRNRIHLFNADDQELQKHQSEVQWLQVLRHALEHDKFVLYMQPIQAIQQRDSVAHYELLLRLVGEDETIIAPGNFLSSAERYGLMPQIDRWVLRNYFRWLAQHPQHLTTLGLASINLSGASLVDPLFKAYVQGLLDEYQIPARHICFEITESMAILNLQNTLEFIHHFRGLGCHFSLDDFGSGFSSYGYLKNFPVDFVKIDGNFVRDLLEDKYDRAIVNSIHDVATAMGIQTIAEFVENQDIMLELKRMGVNYAQGYGIAKPRPLADIQS</sequence>
<dbReference type="RefSeq" id="WP_377239387.1">
    <property type="nucleotide sequence ID" value="NZ_JBHLXP010000001.1"/>
</dbReference>
<dbReference type="InterPro" id="IPR000160">
    <property type="entry name" value="GGDEF_dom"/>
</dbReference>
<dbReference type="InterPro" id="IPR000700">
    <property type="entry name" value="PAS-assoc_C"/>
</dbReference>
<dbReference type="CDD" id="cd00130">
    <property type="entry name" value="PAS"/>
    <property type="match status" value="1"/>
</dbReference>
<dbReference type="PROSITE" id="PS50112">
    <property type="entry name" value="PAS"/>
    <property type="match status" value="1"/>
</dbReference>
<dbReference type="InterPro" id="IPR011622">
    <property type="entry name" value="7TMR_DISM_rcpt_extracell_dom2"/>
</dbReference>
<dbReference type="Gene3D" id="2.60.40.2380">
    <property type="match status" value="1"/>
</dbReference>
<dbReference type="Gene3D" id="3.30.450.20">
    <property type="entry name" value="PAS domain"/>
    <property type="match status" value="1"/>
</dbReference>
<dbReference type="InterPro" id="IPR001610">
    <property type="entry name" value="PAC"/>
</dbReference>
<dbReference type="InterPro" id="IPR035919">
    <property type="entry name" value="EAL_sf"/>
</dbReference>
<keyword evidence="8" id="KW-1185">Reference proteome</keyword>
<proteinExistence type="predicted"/>
<organism evidence="7 8">
    <name type="scientific">Rheinheimera tilapiae</name>
    <dbReference type="NCBI Taxonomy" id="875043"/>
    <lineage>
        <taxon>Bacteria</taxon>
        <taxon>Pseudomonadati</taxon>
        <taxon>Pseudomonadota</taxon>
        <taxon>Gammaproteobacteria</taxon>
        <taxon>Chromatiales</taxon>
        <taxon>Chromatiaceae</taxon>
        <taxon>Rheinheimera</taxon>
    </lineage>
</organism>
<protein>
    <submittedName>
        <fullName evidence="7">EAL domain-containing protein</fullName>
    </submittedName>
</protein>
<dbReference type="EMBL" id="JBHLXP010000001">
    <property type="protein sequence ID" value="MFC0046802.1"/>
    <property type="molecule type" value="Genomic_DNA"/>
</dbReference>
<dbReference type="InterPro" id="IPR000014">
    <property type="entry name" value="PAS"/>
</dbReference>
<dbReference type="InterPro" id="IPR043128">
    <property type="entry name" value="Rev_trsase/Diguanyl_cyclase"/>
</dbReference>
<dbReference type="PROSITE" id="PS50883">
    <property type="entry name" value="EAL"/>
    <property type="match status" value="1"/>
</dbReference>
<dbReference type="NCBIfam" id="TIGR00229">
    <property type="entry name" value="sensory_box"/>
    <property type="match status" value="1"/>
</dbReference>
<dbReference type="SUPFAM" id="SSF55785">
    <property type="entry name" value="PYP-like sensor domain (PAS domain)"/>
    <property type="match status" value="1"/>
</dbReference>
<accession>A0ABV6B7G0</accession>
<dbReference type="SMART" id="SM00267">
    <property type="entry name" value="GGDEF"/>
    <property type="match status" value="1"/>
</dbReference>
<feature type="chain" id="PRO_5046083801" evidence="2">
    <location>
        <begin position="24"/>
        <end position="958"/>
    </location>
</feature>
<dbReference type="CDD" id="cd01948">
    <property type="entry name" value="EAL"/>
    <property type="match status" value="1"/>
</dbReference>
<feature type="domain" description="PAS" evidence="3">
    <location>
        <begin position="407"/>
        <end position="483"/>
    </location>
</feature>
<dbReference type="PROSITE" id="PS50113">
    <property type="entry name" value="PAC"/>
    <property type="match status" value="1"/>
</dbReference>
<dbReference type="CDD" id="cd01949">
    <property type="entry name" value="GGDEF"/>
    <property type="match status" value="1"/>
</dbReference>
<dbReference type="Gene3D" id="3.20.20.450">
    <property type="entry name" value="EAL domain"/>
    <property type="match status" value="1"/>
</dbReference>
<feature type="domain" description="GGDEF" evidence="6">
    <location>
        <begin position="565"/>
        <end position="698"/>
    </location>
</feature>
<dbReference type="NCBIfam" id="TIGR00254">
    <property type="entry name" value="GGDEF"/>
    <property type="match status" value="1"/>
</dbReference>
<feature type="domain" description="EAL" evidence="5">
    <location>
        <begin position="709"/>
        <end position="958"/>
    </location>
</feature>
<keyword evidence="1" id="KW-1133">Transmembrane helix</keyword>
<evidence type="ECO:0000259" key="6">
    <source>
        <dbReference type="PROSITE" id="PS50887"/>
    </source>
</evidence>
<evidence type="ECO:0000313" key="7">
    <source>
        <dbReference type="EMBL" id="MFC0046802.1"/>
    </source>
</evidence>
<feature type="transmembrane region" description="Helical" evidence="1">
    <location>
        <begin position="195"/>
        <end position="213"/>
    </location>
</feature>
<dbReference type="SUPFAM" id="SSF55073">
    <property type="entry name" value="Nucleotide cyclase"/>
    <property type="match status" value="1"/>
</dbReference>
<gene>
    <name evidence="7" type="ORF">ACFFJP_00700</name>
</gene>
<feature type="transmembrane region" description="Helical" evidence="1">
    <location>
        <begin position="338"/>
        <end position="360"/>
    </location>
</feature>
<dbReference type="SMART" id="SM00086">
    <property type="entry name" value="PAC"/>
    <property type="match status" value="1"/>
</dbReference>